<dbReference type="AlphaFoldDB" id="A0AAE0YU08"/>
<accession>A0AAE0YU08</accession>
<organism evidence="1 2">
    <name type="scientific">Elysia crispata</name>
    <name type="common">lettuce slug</name>
    <dbReference type="NCBI Taxonomy" id="231223"/>
    <lineage>
        <taxon>Eukaryota</taxon>
        <taxon>Metazoa</taxon>
        <taxon>Spiralia</taxon>
        <taxon>Lophotrochozoa</taxon>
        <taxon>Mollusca</taxon>
        <taxon>Gastropoda</taxon>
        <taxon>Heterobranchia</taxon>
        <taxon>Euthyneura</taxon>
        <taxon>Panpulmonata</taxon>
        <taxon>Sacoglossa</taxon>
        <taxon>Placobranchoidea</taxon>
        <taxon>Plakobranchidae</taxon>
        <taxon>Elysia</taxon>
    </lineage>
</organism>
<feature type="non-terminal residue" evidence="1">
    <location>
        <position position="63"/>
    </location>
</feature>
<evidence type="ECO:0000313" key="2">
    <source>
        <dbReference type="Proteomes" id="UP001283361"/>
    </source>
</evidence>
<protein>
    <submittedName>
        <fullName evidence="1">Uncharacterized protein</fullName>
    </submittedName>
</protein>
<evidence type="ECO:0000313" key="1">
    <source>
        <dbReference type="EMBL" id="KAK3756222.1"/>
    </source>
</evidence>
<proteinExistence type="predicted"/>
<name>A0AAE0YU08_9GAST</name>
<dbReference type="Proteomes" id="UP001283361">
    <property type="component" value="Unassembled WGS sequence"/>
</dbReference>
<reference evidence="1" key="1">
    <citation type="journal article" date="2023" name="G3 (Bethesda)">
        <title>A reference genome for the long-term kleptoplast-retaining sea slug Elysia crispata morphotype clarki.</title>
        <authorList>
            <person name="Eastman K.E."/>
            <person name="Pendleton A.L."/>
            <person name="Shaikh M.A."/>
            <person name="Suttiyut T."/>
            <person name="Ogas R."/>
            <person name="Tomko P."/>
            <person name="Gavelis G."/>
            <person name="Widhalm J.R."/>
            <person name="Wisecaver J.H."/>
        </authorList>
    </citation>
    <scope>NUCLEOTIDE SEQUENCE</scope>
    <source>
        <strain evidence="1">ECLA1</strain>
    </source>
</reference>
<sequence>MVTATSQKRTTSTRQLQVECCSSFVSCTWCERTSGLSFTDWRVHRPPKRCSLMSAQADKCLHI</sequence>
<keyword evidence="2" id="KW-1185">Reference proteome</keyword>
<comment type="caution">
    <text evidence="1">The sequence shown here is derived from an EMBL/GenBank/DDBJ whole genome shotgun (WGS) entry which is preliminary data.</text>
</comment>
<dbReference type="EMBL" id="JAWDGP010005533">
    <property type="protein sequence ID" value="KAK3756222.1"/>
    <property type="molecule type" value="Genomic_DNA"/>
</dbReference>
<gene>
    <name evidence="1" type="ORF">RRG08_018129</name>
</gene>